<dbReference type="EMBL" id="WJQU01000001">
    <property type="protein sequence ID" value="KAJ6645724.1"/>
    <property type="molecule type" value="Genomic_DNA"/>
</dbReference>
<organism evidence="1 2">
    <name type="scientific">Pseudolycoriella hygida</name>
    <dbReference type="NCBI Taxonomy" id="35572"/>
    <lineage>
        <taxon>Eukaryota</taxon>
        <taxon>Metazoa</taxon>
        <taxon>Ecdysozoa</taxon>
        <taxon>Arthropoda</taxon>
        <taxon>Hexapoda</taxon>
        <taxon>Insecta</taxon>
        <taxon>Pterygota</taxon>
        <taxon>Neoptera</taxon>
        <taxon>Endopterygota</taxon>
        <taxon>Diptera</taxon>
        <taxon>Nematocera</taxon>
        <taxon>Sciaroidea</taxon>
        <taxon>Sciaridae</taxon>
        <taxon>Pseudolycoriella</taxon>
    </lineage>
</organism>
<evidence type="ECO:0008006" key="3">
    <source>
        <dbReference type="Google" id="ProtNLM"/>
    </source>
</evidence>
<dbReference type="GO" id="GO:0005615">
    <property type="term" value="C:extracellular space"/>
    <property type="evidence" value="ECO:0007669"/>
    <property type="project" value="TreeGrafter"/>
</dbReference>
<dbReference type="PANTHER" id="PTHR11008:SF25">
    <property type="entry name" value="IP09473P-RELATED"/>
    <property type="match status" value="1"/>
</dbReference>
<dbReference type="Proteomes" id="UP001151699">
    <property type="component" value="Chromosome A"/>
</dbReference>
<reference evidence="1" key="1">
    <citation type="submission" date="2022-07" db="EMBL/GenBank/DDBJ databases">
        <authorList>
            <person name="Trinca V."/>
            <person name="Uliana J.V.C."/>
            <person name="Torres T.T."/>
            <person name="Ward R.J."/>
            <person name="Monesi N."/>
        </authorList>
    </citation>
    <scope>NUCLEOTIDE SEQUENCE</scope>
    <source>
        <strain evidence="1">HSMRA1968</strain>
        <tissue evidence="1">Whole embryos</tissue>
    </source>
</reference>
<comment type="caution">
    <text evidence="1">The sequence shown here is derived from an EMBL/GenBank/DDBJ whole genome shotgun (WGS) entry which is preliminary data.</text>
</comment>
<accession>A0A9Q0NAH1</accession>
<evidence type="ECO:0000313" key="2">
    <source>
        <dbReference type="Proteomes" id="UP001151699"/>
    </source>
</evidence>
<proteinExistence type="predicted"/>
<keyword evidence="2" id="KW-1185">Reference proteome</keyword>
<dbReference type="InterPro" id="IPR010562">
    <property type="entry name" value="Haemolymph_juvenile_hormone-bd"/>
</dbReference>
<protein>
    <recommendedName>
        <fullName evidence="3">Protein takeout</fullName>
    </recommendedName>
</protein>
<dbReference type="InterPro" id="IPR038606">
    <property type="entry name" value="To_sf"/>
</dbReference>
<dbReference type="Gene3D" id="3.15.10.30">
    <property type="entry name" value="Haemolymph juvenile hormone binding protein"/>
    <property type="match status" value="1"/>
</dbReference>
<evidence type="ECO:0000313" key="1">
    <source>
        <dbReference type="EMBL" id="KAJ6645724.1"/>
    </source>
</evidence>
<dbReference type="AlphaFoldDB" id="A0A9Q0NAH1"/>
<dbReference type="PANTHER" id="PTHR11008">
    <property type="entry name" value="PROTEIN TAKEOUT-LIKE PROTEIN"/>
    <property type="match status" value="1"/>
</dbReference>
<dbReference type="Pfam" id="PF06585">
    <property type="entry name" value="JHBP"/>
    <property type="match status" value="1"/>
</dbReference>
<name>A0A9Q0NAH1_9DIPT</name>
<dbReference type="SMART" id="SM00700">
    <property type="entry name" value="JHBP"/>
    <property type="match status" value="1"/>
</dbReference>
<sequence>MTNFKWREFDSKKGMDGLEDIEFDPIKLTQLQIVGDGGPISLNMTIDESVVKGYSTIVINTSEIVPSNQSWITSFYIPKILIEGYYRMHGRILVLPLVGSGNCSIEPSGINATAYMKTNFFENYGQIFYNVTEMTMDLHFSGMKLYLHNLFEGIKPLEEATNQALNDNWRELLDSFKTFVSKPIEDNFVFTFNKLLHYIPAKYIVSDIELPQVSTKN</sequence>
<dbReference type="OrthoDB" id="8175281at2759"/>
<gene>
    <name evidence="1" type="ORF">Bhyg_00933</name>
</gene>